<dbReference type="InterPro" id="IPR004839">
    <property type="entry name" value="Aminotransferase_I/II_large"/>
</dbReference>
<dbReference type="SUPFAM" id="SSF46785">
    <property type="entry name" value="Winged helix' DNA-binding domain"/>
    <property type="match status" value="1"/>
</dbReference>
<reference evidence="7" key="1">
    <citation type="journal article" date="2014" name="Int. J. Syst. Evol. Microbiol.">
        <title>Complete genome sequence of Corynebacterium casei LMG S-19264T (=DSM 44701T), isolated from a smear-ripened cheese.</title>
        <authorList>
            <consortium name="US DOE Joint Genome Institute (JGI-PGF)"/>
            <person name="Walter F."/>
            <person name="Albersmeier A."/>
            <person name="Kalinowski J."/>
            <person name="Ruckert C."/>
        </authorList>
    </citation>
    <scope>NUCLEOTIDE SEQUENCE</scope>
    <source>
        <strain evidence="7">CGMCC 1.12813</strain>
    </source>
</reference>
<dbReference type="GO" id="GO:0003700">
    <property type="term" value="F:DNA-binding transcription factor activity"/>
    <property type="evidence" value="ECO:0007669"/>
    <property type="project" value="InterPro"/>
</dbReference>
<dbReference type="InterPro" id="IPR015424">
    <property type="entry name" value="PyrdxlP-dep_Trfase"/>
</dbReference>
<evidence type="ECO:0000256" key="5">
    <source>
        <dbReference type="ARBA" id="ARBA00023163"/>
    </source>
</evidence>
<reference evidence="7" key="2">
    <citation type="submission" date="2020-09" db="EMBL/GenBank/DDBJ databases">
        <authorList>
            <person name="Sun Q."/>
            <person name="Zhou Y."/>
        </authorList>
    </citation>
    <scope>NUCLEOTIDE SEQUENCE</scope>
    <source>
        <strain evidence="7">CGMCC 1.12813</strain>
    </source>
</reference>
<dbReference type="EMBL" id="BMGB01000001">
    <property type="protein sequence ID" value="GGB08026.1"/>
    <property type="molecule type" value="Genomic_DNA"/>
</dbReference>
<dbReference type="AlphaFoldDB" id="A0A916SQ07"/>
<dbReference type="PROSITE" id="PS50949">
    <property type="entry name" value="HTH_GNTR"/>
    <property type="match status" value="1"/>
</dbReference>
<keyword evidence="8" id="KW-1185">Reference proteome</keyword>
<dbReference type="Proteomes" id="UP000606922">
    <property type="component" value="Unassembled WGS sequence"/>
</dbReference>
<keyword evidence="3" id="KW-0805">Transcription regulation</keyword>
<evidence type="ECO:0000313" key="8">
    <source>
        <dbReference type="Proteomes" id="UP000606922"/>
    </source>
</evidence>
<dbReference type="InterPro" id="IPR015421">
    <property type="entry name" value="PyrdxlP-dep_Trfase_major"/>
</dbReference>
<keyword evidence="5" id="KW-0804">Transcription</keyword>
<dbReference type="Gene3D" id="3.90.1150.10">
    <property type="entry name" value="Aspartate Aminotransferase, domain 1"/>
    <property type="match status" value="1"/>
</dbReference>
<feature type="domain" description="HTH gntR-type" evidence="6">
    <location>
        <begin position="1"/>
        <end position="41"/>
    </location>
</feature>
<accession>A0A916SQ07</accession>
<comment type="caution">
    <text evidence="7">The sequence shown here is derived from an EMBL/GenBank/DDBJ whole genome shotgun (WGS) entry which is preliminary data.</text>
</comment>
<evidence type="ECO:0000256" key="1">
    <source>
        <dbReference type="ARBA" id="ARBA00005384"/>
    </source>
</evidence>
<dbReference type="Pfam" id="PF00392">
    <property type="entry name" value="GntR"/>
    <property type="match status" value="1"/>
</dbReference>
<dbReference type="CDD" id="cd00609">
    <property type="entry name" value="AAT_like"/>
    <property type="match status" value="1"/>
</dbReference>
<dbReference type="InterPro" id="IPR015422">
    <property type="entry name" value="PyrdxlP-dep_Trfase_small"/>
</dbReference>
<dbReference type="Gene3D" id="3.40.640.10">
    <property type="entry name" value="Type I PLP-dependent aspartate aminotransferase-like (Major domain)"/>
    <property type="match status" value="1"/>
</dbReference>
<keyword evidence="2" id="KW-0663">Pyridoxal phosphate</keyword>
<name>A0A916SQ07_9MICO</name>
<dbReference type="InterPro" id="IPR000524">
    <property type="entry name" value="Tscrpt_reg_HTH_GntR"/>
</dbReference>
<dbReference type="SUPFAM" id="SSF53383">
    <property type="entry name" value="PLP-dependent transferases"/>
    <property type="match status" value="1"/>
</dbReference>
<dbReference type="GO" id="GO:0030170">
    <property type="term" value="F:pyridoxal phosphate binding"/>
    <property type="evidence" value="ECO:0007669"/>
    <property type="project" value="InterPro"/>
</dbReference>
<evidence type="ECO:0000313" key="7">
    <source>
        <dbReference type="EMBL" id="GGB08026.1"/>
    </source>
</evidence>
<keyword evidence="4" id="KW-0238">DNA-binding</keyword>
<dbReference type="InterPro" id="IPR036390">
    <property type="entry name" value="WH_DNA-bd_sf"/>
</dbReference>
<sequence length="445" mass="46927">MRSLQQQHGVSPLTVQAVVRELSAEGLVTARPGSGTFVARAAQPAELADTSWQQAALGGHSPLDVSSTLSLFAKPAAGVIRLAGGYLDDALVPSAALSASMTRAVRRPGSWGRVPAEGRESLRQWFAREIGGVDASNVMITSGGQAALSIAIRSLTRPGESIVLESPTYTGAISIARSYGLDVAPVPMDDRGMRTDLLPAILERSNARVILTQPLFANPTGVTMAAERRAELMRIAEHYSVFVIEDDYAHDLAIERPAPASLASADPNGHVVHIRSLTKSAAAGLRVAALVAKGAAYSRLRSAKALEDFYVAGPLQDAASDFVNSPAWATHKRKVSAELGVRRDALVSSLAAKLPELAVAVRPRGGMHLWARLPDQVDDVALAGLALADGVAVTAGRAWFPAEPDGPHLRLTFGETSADLIPEGVERLARALDRARAFAQAPPRV</sequence>
<dbReference type="PANTHER" id="PTHR46577">
    <property type="entry name" value="HTH-TYPE TRANSCRIPTIONAL REGULATORY PROTEIN GABR"/>
    <property type="match status" value="1"/>
</dbReference>
<protein>
    <submittedName>
        <fullName evidence="7">Transcriptional regulator</fullName>
    </submittedName>
</protein>
<organism evidence="7 8">
    <name type="scientific">Conyzicola nivalis</name>
    <dbReference type="NCBI Taxonomy" id="1477021"/>
    <lineage>
        <taxon>Bacteria</taxon>
        <taxon>Bacillati</taxon>
        <taxon>Actinomycetota</taxon>
        <taxon>Actinomycetes</taxon>
        <taxon>Micrococcales</taxon>
        <taxon>Microbacteriaceae</taxon>
        <taxon>Conyzicola</taxon>
    </lineage>
</organism>
<evidence type="ECO:0000259" key="6">
    <source>
        <dbReference type="PROSITE" id="PS50949"/>
    </source>
</evidence>
<evidence type="ECO:0000256" key="2">
    <source>
        <dbReference type="ARBA" id="ARBA00022898"/>
    </source>
</evidence>
<dbReference type="Pfam" id="PF00155">
    <property type="entry name" value="Aminotran_1_2"/>
    <property type="match status" value="1"/>
</dbReference>
<evidence type="ECO:0000256" key="3">
    <source>
        <dbReference type="ARBA" id="ARBA00023015"/>
    </source>
</evidence>
<dbReference type="PANTHER" id="PTHR46577:SF2">
    <property type="entry name" value="TRANSCRIPTIONAL REGULATORY PROTEIN"/>
    <property type="match status" value="1"/>
</dbReference>
<evidence type="ECO:0000256" key="4">
    <source>
        <dbReference type="ARBA" id="ARBA00023125"/>
    </source>
</evidence>
<dbReference type="GO" id="GO:0003677">
    <property type="term" value="F:DNA binding"/>
    <property type="evidence" value="ECO:0007669"/>
    <property type="project" value="UniProtKB-KW"/>
</dbReference>
<proteinExistence type="inferred from homology"/>
<dbReference type="Gene3D" id="1.10.10.10">
    <property type="entry name" value="Winged helix-like DNA-binding domain superfamily/Winged helix DNA-binding domain"/>
    <property type="match status" value="1"/>
</dbReference>
<gene>
    <name evidence="7" type="ORF">GCM10010979_23210</name>
</gene>
<dbReference type="InterPro" id="IPR036388">
    <property type="entry name" value="WH-like_DNA-bd_sf"/>
</dbReference>
<comment type="similarity">
    <text evidence="1">In the C-terminal section; belongs to the class-I pyridoxal-phosphate-dependent aminotransferase family.</text>
</comment>
<dbReference type="InterPro" id="IPR051446">
    <property type="entry name" value="HTH_trans_reg/aminotransferase"/>
</dbReference>